<gene>
    <name evidence="3" type="ordered locus">PTO0382</name>
    <name evidence="4" type="ORF">SAMN02745355_0625</name>
</gene>
<dbReference type="Proteomes" id="UP000192315">
    <property type="component" value="Unassembled WGS sequence"/>
</dbReference>
<evidence type="ECO:0008006" key="7">
    <source>
        <dbReference type="Google" id="ProtNLM"/>
    </source>
</evidence>
<dbReference type="InterPro" id="IPR052513">
    <property type="entry name" value="Thioester_dehydratase-like"/>
</dbReference>
<dbReference type="Pfam" id="PF01796">
    <property type="entry name" value="OB_ChsH2_C"/>
    <property type="match status" value="1"/>
</dbReference>
<sequence>MTELSRIWRETEYRYRLIGNKCNNCKRVYFPPRDICPYCHRDSIGRMEKYQLNGTGEIISYTTVHEAAPAFKRQVPYTLALVKLDEGPVITAQLTGNLEGIDTGKRVHMVFRRIRQDGEEGIIEYGYKFEMD</sequence>
<dbReference type="Proteomes" id="UP000000438">
    <property type="component" value="Chromosome"/>
</dbReference>
<dbReference type="InterPro" id="IPR002878">
    <property type="entry name" value="ChsH2_C"/>
</dbReference>
<dbReference type="AlphaFoldDB" id="Q6L235"/>
<evidence type="ECO:0000313" key="5">
    <source>
        <dbReference type="Proteomes" id="UP000000438"/>
    </source>
</evidence>
<evidence type="ECO:0000259" key="2">
    <source>
        <dbReference type="Pfam" id="PF12172"/>
    </source>
</evidence>
<dbReference type="EMBL" id="FWYE01000001">
    <property type="protein sequence ID" value="SMD30731.1"/>
    <property type="molecule type" value="Genomic_DNA"/>
</dbReference>
<organism evidence="3 5">
    <name type="scientific">Picrophilus torridus (strain ATCC 700027 / DSM 9790 / JCM 10055 / NBRC 100828 / KAW 2/3)</name>
    <dbReference type="NCBI Taxonomy" id="1122961"/>
    <lineage>
        <taxon>Archaea</taxon>
        <taxon>Methanobacteriati</taxon>
        <taxon>Thermoplasmatota</taxon>
        <taxon>Thermoplasmata</taxon>
        <taxon>Thermoplasmatales</taxon>
        <taxon>Picrophilaceae</taxon>
        <taxon>Picrophilus</taxon>
    </lineage>
</organism>
<feature type="domain" description="ChsH2 C-terminal OB-fold" evidence="1">
    <location>
        <begin position="51"/>
        <end position="112"/>
    </location>
</feature>
<reference evidence="4 6" key="3">
    <citation type="submission" date="2017-04" db="EMBL/GenBank/DDBJ databases">
        <authorList>
            <person name="Varghese N."/>
            <person name="Submissions S."/>
        </authorList>
    </citation>
    <scope>NUCLEOTIDE SEQUENCE [LARGE SCALE GENOMIC DNA]</scope>
    <source>
        <strain evidence="4 6">DSM 9789</strain>
    </source>
</reference>
<dbReference type="RefSeq" id="WP_011177183.1">
    <property type="nucleotide sequence ID" value="NC_005877.1"/>
</dbReference>
<proteinExistence type="predicted"/>
<dbReference type="Pfam" id="PF12172">
    <property type="entry name" value="zf-ChsH2"/>
    <property type="match status" value="1"/>
</dbReference>
<dbReference type="eggNOG" id="arCOG01285">
    <property type="taxonomic scope" value="Archaea"/>
</dbReference>
<dbReference type="STRING" id="263820.PTO0382"/>
<dbReference type="PaxDb" id="263820-PTO0382"/>
<dbReference type="GeneID" id="2844792"/>
<dbReference type="Gene3D" id="6.10.30.10">
    <property type="match status" value="1"/>
</dbReference>
<accession>Q6L235</accession>
<dbReference type="InParanoid" id="Q6L235"/>
<dbReference type="InterPro" id="IPR022002">
    <property type="entry name" value="ChsH2_Znr"/>
</dbReference>
<name>Q6L235_PICTO</name>
<evidence type="ECO:0000313" key="6">
    <source>
        <dbReference type="Proteomes" id="UP000192315"/>
    </source>
</evidence>
<feature type="domain" description="ChsH2 rubredoxin-like zinc ribbon" evidence="2">
    <location>
        <begin position="13"/>
        <end position="43"/>
    </location>
</feature>
<keyword evidence="6" id="KW-1185">Reference proteome</keyword>
<dbReference type="SUPFAM" id="SSF50249">
    <property type="entry name" value="Nucleic acid-binding proteins"/>
    <property type="match status" value="1"/>
</dbReference>
<dbReference type="KEGG" id="pto:PTO0382"/>
<evidence type="ECO:0000313" key="4">
    <source>
        <dbReference type="EMBL" id="SMD30731.1"/>
    </source>
</evidence>
<protein>
    <recommendedName>
        <fullName evidence="7">Zn-ribbon domain-containing OB-fold protein</fullName>
    </recommendedName>
</protein>
<dbReference type="PANTHER" id="PTHR34075:SF5">
    <property type="entry name" value="BLR3430 PROTEIN"/>
    <property type="match status" value="1"/>
</dbReference>
<accession>A0A8G2FWG9</accession>
<dbReference type="HOGENOM" id="CLU_119412_2_2_2"/>
<dbReference type="EMBL" id="AE017261">
    <property type="protein sequence ID" value="AAT42967.1"/>
    <property type="molecule type" value="Genomic_DNA"/>
</dbReference>
<dbReference type="InterPro" id="IPR012340">
    <property type="entry name" value="NA-bd_OB-fold"/>
</dbReference>
<evidence type="ECO:0000313" key="3">
    <source>
        <dbReference type="EMBL" id="AAT42967.1"/>
    </source>
</evidence>
<reference evidence="3 5" key="1">
    <citation type="journal article" date="2004" name="Proc. Natl. Acad. Sci. U.S.A.">
        <title>Genome sequence of Picrophilus torridus and its implications for life around pH 0.</title>
        <authorList>
            <person name="Futterer O."/>
            <person name="Angelov A."/>
            <person name="Liesegang H."/>
            <person name="Gottschalk G."/>
            <person name="Schleper C."/>
            <person name="Schepers B."/>
            <person name="Dock C."/>
            <person name="Antranikian G."/>
            <person name="Liebl W."/>
        </authorList>
    </citation>
    <scope>NUCLEOTIDE SEQUENCE [LARGE SCALE GENOMIC DNA]</scope>
    <source>
        <strain evidence="5">ATCC 700027 / DSM 9790 / JCM 10055 / NBRC 100828</strain>
        <strain evidence="3">DSM 9790</strain>
    </source>
</reference>
<dbReference type="PANTHER" id="PTHR34075">
    <property type="entry name" value="BLR3430 PROTEIN"/>
    <property type="match status" value="1"/>
</dbReference>
<dbReference type="OrthoDB" id="9573at2157"/>
<reference evidence="3" key="2">
    <citation type="submission" date="2004-02" db="EMBL/GenBank/DDBJ databases">
        <authorList>
            <person name="Fuetterer O."/>
            <person name="Angelov A."/>
            <person name="Liesegang H."/>
            <person name="Gottschalk G."/>
            <person name="Schleper C."/>
            <person name="Schepers B."/>
            <person name="Dock C."/>
            <person name="Antranikian G."/>
            <person name="Liebl W."/>
        </authorList>
    </citation>
    <scope>NUCLEOTIDE SEQUENCE</scope>
    <source>
        <strain evidence="3">DSM 9790</strain>
    </source>
</reference>
<evidence type="ECO:0000259" key="1">
    <source>
        <dbReference type="Pfam" id="PF01796"/>
    </source>
</evidence>